<dbReference type="GO" id="GO:0005886">
    <property type="term" value="C:plasma membrane"/>
    <property type="evidence" value="ECO:0007669"/>
    <property type="project" value="UniProtKB-SubCell"/>
</dbReference>
<reference evidence="9" key="1">
    <citation type="submission" date="2017-09" db="EMBL/GenBank/DDBJ databases">
        <authorList>
            <person name="Varghese N."/>
            <person name="Submissions S."/>
        </authorList>
    </citation>
    <scope>NUCLEOTIDE SEQUENCE [LARGE SCALE GENOMIC DNA]</scope>
    <source>
        <strain evidence="9">MSL47</strain>
    </source>
</reference>
<keyword evidence="2" id="KW-1003">Cell membrane</keyword>
<keyword evidence="3 6" id="KW-0812">Transmembrane</keyword>
<keyword evidence="9" id="KW-1185">Reference proteome</keyword>
<gene>
    <name evidence="8" type="ORF">SAMN06265827_12252</name>
</gene>
<evidence type="ECO:0000256" key="5">
    <source>
        <dbReference type="ARBA" id="ARBA00023136"/>
    </source>
</evidence>
<evidence type="ECO:0000256" key="2">
    <source>
        <dbReference type="ARBA" id="ARBA00022475"/>
    </source>
</evidence>
<evidence type="ECO:0000256" key="6">
    <source>
        <dbReference type="SAM" id="Phobius"/>
    </source>
</evidence>
<evidence type="ECO:0000256" key="4">
    <source>
        <dbReference type="ARBA" id="ARBA00022989"/>
    </source>
</evidence>
<proteinExistence type="predicted"/>
<evidence type="ECO:0000256" key="3">
    <source>
        <dbReference type="ARBA" id="ARBA00022692"/>
    </source>
</evidence>
<feature type="transmembrane region" description="Helical" evidence="6">
    <location>
        <begin position="53"/>
        <end position="72"/>
    </location>
</feature>
<dbReference type="AlphaFoldDB" id="A0A285HPL0"/>
<keyword evidence="5 6" id="KW-0472">Membrane</keyword>
<feature type="transmembrane region" description="Helical" evidence="6">
    <location>
        <begin position="30"/>
        <end position="47"/>
    </location>
</feature>
<evidence type="ECO:0000259" key="7">
    <source>
        <dbReference type="Pfam" id="PF13244"/>
    </source>
</evidence>
<dbReference type="RefSeq" id="WP_097018741.1">
    <property type="nucleotide sequence ID" value="NZ_OBDZ01000022.1"/>
</dbReference>
<evidence type="ECO:0000313" key="9">
    <source>
        <dbReference type="Proteomes" id="UP000219573"/>
    </source>
</evidence>
<dbReference type="InterPro" id="IPR025383">
    <property type="entry name" value="MrpA_C/MbhD"/>
</dbReference>
<evidence type="ECO:0000313" key="8">
    <source>
        <dbReference type="EMBL" id="SNY37655.1"/>
    </source>
</evidence>
<feature type="domain" description="MrpA C-terminal/MbhD" evidence="7">
    <location>
        <begin position="11"/>
        <end position="75"/>
    </location>
</feature>
<organism evidence="8 9">
    <name type="scientific">Orenia metallireducens</name>
    <dbReference type="NCBI Taxonomy" id="1413210"/>
    <lineage>
        <taxon>Bacteria</taxon>
        <taxon>Bacillati</taxon>
        <taxon>Bacillota</taxon>
        <taxon>Clostridia</taxon>
        <taxon>Halanaerobiales</taxon>
        <taxon>Halobacteroidaceae</taxon>
        <taxon>Orenia</taxon>
    </lineage>
</organism>
<dbReference type="EMBL" id="OBDZ01000022">
    <property type="protein sequence ID" value="SNY37655.1"/>
    <property type="molecule type" value="Genomic_DNA"/>
</dbReference>
<feature type="transmembrane region" description="Helical" evidence="6">
    <location>
        <begin position="6"/>
        <end position="23"/>
    </location>
</feature>
<accession>A0A285HPL0</accession>
<keyword evidence="4 6" id="KW-1133">Transmembrane helix</keyword>
<dbReference type="Proteomes" id="UP000219573">
    <property type="component" value="Unassembled WGS sequence"/>
</dbReference>
<evidence type="ECO:0000256" key="1">
    <source>
        <dbReference type="ARBA" id="ARBA00004651"/>
    </source>
</evidence>
<name>A0A285HPL0_9FIRM</name>
<comment type="subcellular location">
    <subcellularLocation>
        <location evidence="1">Cell membrane</location>
        <topology evidence="1">Multi-pass membrane protein</topology>
    </subcellularLocation>
</comment>
<dbReference type="STRING" id="1413210.U472_12050"/>
<dbReference type="Pfam" id="PF13244">
    <property type="entry name" value="MbhD"/>
    <property type="match status" value="1"/>
</dbReference>
<sequence length="79" mass="8442">MIQSIIYLLLLFILLAAFFAVFASNLISSLIALSILSSNLVVLFVILQAPDVALAEVVIASGITTGFFIITIDKTGGRR</sequence>
<protein>
    <submittedName>
        <fullName evidence="8">Membrane bound protein complex subunit mbxD</fullName>
    </submittedName>
</protein>